<reference evidence="2" key="1">
    <citation type="journal article" date="2020" name="Stud. Mycol.">
        <title>101 Dothideomycetes genomes: a test case for predicting lifestyles and emergence of pathogens.</title>
        <authorList>
            <person name="Haridas S."/>
            <person name="Albert R."/>
            <person name="Binder M."/>
            <person name="Bloem J."/>
            <person name="Labutti K."/>
            <person name="Salamov A."/>
            <person name="Andreopoulos B."/>
            <person name="Baker S."/>
            <person name="Barry K."/>
            <person name="Bills G."/>
            <person name="Bluhm B."/>
            <person name="Cannon C."/>
            <person name="Castanera R."/>
            <person name="Culley D."/>
            <person name="Daum C."/>
            <person name="Ezra D."/>
            <person name="Gonzalez J."/>
            <person name="Henrissat B."/>
            <person name="Kuo A."/>
            <person name="Liang C."/>
            <person name="Lipzen A."/>
            <person name="Lutzoni F."/>
            <person name="Magnuson J."/>
            <person name="Mondo S."/>
            <person name="Nolan M."/>
            <person name="Ohm R."/>
            <person name="Pangilinan J."/>
            <person name="Park H.-J."/>
            <person name="Ramirez L."/>
            <person name="Alfaro M."/>
            <person name="Sun H."/>
            <person name="Tritt A."/>
            <person name="Yoshinaga Y."/>
            <person name="Zwiers L.-H."/>
            <person name="Turgeon B."/>
            <person name="Goodwin S."/>
            <person name="Spatafora J."/>
            <person name="Crous P."/>
            <person name="Grigoriev I."/>
        </authorList>
    </citation>
    <scope>NUCLEOTIDE SEQUENCE</scope>
    <source>
        <strain evidence="2">CBS 101060</strain>
    </source>
</reference>
<organism evidence="2 3">
    <name type="scientific">Patellaria atrata CBS 101060</name>
    <dbReference type="NCBI Taxonomy" id="1346257"/>
    <lineage>
        <taxon>Eukaryota</taxon>
        <taxon>Fungi</taxon>
        <taxon>Dikarya</taxon>
        <taxon>Ascomycota</taxon>
        <taxon>Pezizomycotina</taxon>
        <taxon>Dothideomycetes</taxon>
        <taxon>Dothideomycetes incertae sedis</taxon>
        <taxon>Patellariales</taxon>
        <taxon>Patellariaceae</taxon>
        <taxon>Patellaria</taxon>
    </lineage>
</organism>
<accession>A0A9P4VVV7</accession>
<evidence type="ECO:0008006" key="4">
    <source>
        <dbReference type="Google" id="ProtNLM"/>
    </source>
</evidence>
<dbReference type="Proteomes" id="UP000799429">
    <property type="component" value="Unassembled WGS sequence"/>
</dbReference>
<sequence length="504" mass="55494">MPQRRRNNGVFGGNQNGGNQNGGNGGNRNGGSRNQNGQNNSQQENRSNENNNQQGNRNNQNNNNGRGNRNNNNRGQNSGNGNRGNKWCDTCKRNNHNTNECFRNECPNQNSQNNNSNNTNDNNNSNNSRNSRNQDRSSYCGWCRQKTDHPTKTCHYLAEEAQKKYNETVQRYESVLPCQFCRSPDHSSKDCQLELAGFVFSTIRERIKADLAQNLDAPDVSVGDITMLDEYDPVTAAAMAARAAVPPVQPEPRNQAYCVACHRRGHWIGAPVCQKTQATESSVGQNFKLCSCGFNIPVPHQAVMDPNWSYQCPRCDRFNTFNTVVPAFINSAGGIAVPLQSRPGPVNNVFFLGEGFNQPSLSEFERAKQGGPPFVRDLGRDERPFYGHAMLDDDAWGNAQTFFPGSRLRLSAEAQVIMDNPSAAVNRATQSMEPYCSECGVPGLICDDDGDLVMTGADQACVAGAGKGRIWYYQPGLESEGNWNCLCAKFGYAPAVAYRPAGST</sequence>
<proteinExistence type="predicted"/>
<dbReference type="OrthoDB" id="3789666at2759"/>
<feature type="compositionally biased region" description="Low complexity" evidence="1">
    <location>
        <begin position="108"/>
        <end position="131"/>
    </location>
</feature>
<feature type="compositionally biased region" description="Gly residues" evidence="1">
    <location>
        <begin position="10"/>
        <end position="29"/>
    </location>
</feature>
<feature type="compositionally biased region" description="Low complexity" evidence="1">
    <location>
        <begin position="30"/>
        <end position="85"/>
    </location>
</feature>
<gene>
    <name evidence="2" type="ORF">M501DRAFT_988348</name>
</gene>
<feature type="region of interest" description="Disordered" evidence="1">
    <location>
        <begin position="1"/>
        <end position="85"/>
    </location>
</feature>
<dbReference type="EMBL" id="MU006090">
    <property type="protein sequence ID" value="KAF2842084.1"/>
    <property type="molecule type" value="Genomic_DNA"/>
</dbReference>
<dbReference type="AlphaFoldDB" id="A0A9P4VVV7"/>
<evidence type="ECO:0000313" key="3">
    <source>
        <dbReference type="Proteomes" id="UP000799429"/>
    </source>
</evidence>
<evidence type="ECO:0000313" key="2">
    <source>
        <dbReference type="EMBL" id="KAF2842084.1"/>
    </source>
</evidence>
<evidence type="ECO:0000256" key="1">
    <source>
        <dbReference type="SAM" id="MobiDB-lite"/>
    </source>
</evidence>
<comment type="caution">
    <text evidence="2">The sequence shown here is derived from an EMBL/GenBank/DDBJ whole genome shotgun (WGS) entry which is preliminary data.</text>
</comment>
<keyword evidence="3" id="KW-1185">Reference proteome</keyword>
<protein>
    <recommendedName>
        <fullName evidence="4">CCHC-type domain-containing protein</fullName>
    </recommendedName>
</protein>
<name>A0A9P4VVV7_9PEZI</name>
<feature type="region of interest" description="Disordered" evidence="1">
    <location>
        <begin position="106"/>
        <end position="134"/>
    </location>
</feature>